<proteinExistence type="predicted"/>
<keyword evidence="3" id="KW-1185">Reference proteome</keyword>
<feature type="domain" description="HTH-like" evidence="1">
    <location>
        <begin position="12"/>
        <end position="68"/>
    </location>
</feature>
<organism evidence="2 3">
    <name type="scientific">Fulvimarina manganoxydans</name>
    <dbReference type="NCBI Taxonomy" id="937218"/>
    <lineage>
        <taxon>Bacteria</taxon>
        <taxon>Pseudomonadati</taxon>
        <taxon>Pseudomonadota</taxon>
        <taxon>Alphaproteobacteria</taxon>
        <taxon>Hyphomicrobiales</taxon>
        <taxon>Aurantimonadaceae</taxon>
        <taxon>Fulvimarina</taxon>
    </lineage>
</organism>
<dbReference type="Pfam" id="PF13276">
    <property type="entry name" value="HTH_21"/>
    <property type="match status" value="1"/>
</dbReference>
<gene>
    <name evidence="2" type="ORF">SAMN06297251_11590</name>
</gene>
<dbReference type="OrthoDB" id="9803878at2"/>
<protein>
    <submittedName>
        <fullName evidence="2">HTH-like domain-containing protein</fullName>
    </submittedName>
</protein>
<evidence type="ECO:0000259" key="1">
    <source>
        <dbReference type="Pfam" id="PF13276"/>
    </source>
</evidence>
<dbReference type="InterPro" id="IPR050900">
    <property type="entry name" value="Transposase_IS3/IS150/IS904"/>
</dbReference>
<evidence type="ECO:0000313" key="2">
    <source>
        <dbReference type="EMBL" id="SMC97511.1"/>
    </source>
</evidence>
<name>A0A1W2DJ24_9HYPH</name>
<dbReference type="PANTHER" id="PTHR46889">
    <property type="entry name" value="TRANSPOSASE INSF FOR INSERTION SEQUENCE IS3B-RELATED"/>
    <property type="match status" value="1"/>
</dbReference>
<sequence length="131" mass="14859">MRSGWRSDPEKQDEKLSTEVRRIFGENFGVYGVRKVWRQMKREGLEITRCTMWRLPKAMGLKGAVRGKVVKTTKSDKAAPAPLDHVNRNFKAPSPNALWVSDFTFVATWRGRAACFASPSATAMTMRSPRL</sequence>
<dbReference type="Proteomes" id="UP000192656">
    <property type="component" value="Unassembled WGS sequence"/>
</dbReference>
<reference evidence="2 3" key="1">
    <citation type="submission" date="2017-04" db="EMBL/GenBank/DDBJ databases">
        <authorList>
            <person name="Afonso C.L."/>
            <person name="Miller P.J."/>
            <person name="Scott M.A."/>
            <person name="Spackman E."/>
            <person name="Goraichik I."/>
            <person name="Dimitrov K.M."/>
            <person name="Suarez D.L."/>
            <person name="Swayne D.E."/>
        </authorList>
    </citation>
    <scope>NUCLEOTIDE SEQUENCE [LARGE SCALE GENOMIC DNA]</scope>
    <source>
        <strain evidence="2 3">CGMCC 1.10972</strain>
    </source>
</reference>
<dbReference type="PANTHER" id="PTHR46889:SF4">
    <property type="entry name" value="TRANSPOSASE INSO FOR INSERTION SEQUENCE ELEMENT IS911B-RELATED"/>
    <property type="match status" value="1"/>
</dbReference>
<dbReference type="AlphaFoldDB" id="A0A1W2DJ24"/>
<dbReference type="InterPro" id="IPR025948">
    <property type="entry name" value="HTH-like_dom"/>
</dbReference>
<accession>A0A1W2DJ24</accession>
<evidence type="ECO:0000313" key="3">
    <source>
        <dbReference type="Proteomes" id="UP000192656"/>
    </source>
</evidence>
<dbReference type="EMBL" id="FWXR01000015">
    <property type="protein sequence ID" value="SMC97511.1"/>
    <property type="molecule type" value="Genomic_DNA"/>
</dbReference>
<dbReference type="STRING" id="937218.SAMN06297251_11590"/>